<evidence type="ECO:0000313" key="6">
    <source>
        <dbReference type="Proteomes" id="UP001500503"/>
    </source>
</evidence>
<evidence type="ECO:0000256" key="1">
    <source>
        <dbReference type="ARBA" id="ARBA00023015"/>
    </source>
</evidence>
<evidence type="ECO:0000313" key="5">
    <source>
        <dbReference type="EMBL" id="GAA4506126.1"/>
    </source>
</evidence>
<dbReference type="InterPro" id="IPR050204">
    <property type="entry name" value="AraC_XylS_family_regulators"/>
</dbReference>
<proteinExistence type="predicted"/>
<dbReference type="EMBL" id="BAABHF010000038">
    <property type="protein sequence ID" value="GAA4506126.1"/>
    <property type="molecule type" value="Genomic_DNA"/>
</dbReference>
<comment type="caution">
    <text evidence="5">The sequence shown here is derived from an EMBL/GenBank/DDBJ whole genome shotgun (WGS) entry which is preliminary data.</text>
</comment>
<dbReference type="InterPro" id="IPR035418">
    <property type="entry name" value="AraC-bd_2"/>
</dbReference>
<reference evidence="6" key="1">
    <citation type="journal article" date="2019" name="Int. J. Syst. Evol. Microbiol.">
        <title>The Global Catalogue of Microorganisms (GCM) 10K type strain sequencing project: providing services to taxonomists for standard genome sequencing and annotation.</title>
        <authorList>
            <consortium name="The Broad Institute Genomics Platform"/>
            <consortium name="The Broad Institute Genome Sequencing Center for Infectious Disease"/>
            <person name="Wu L."/>
            <person name="Ma J."/>
        </authorList>
    </citation>
    <scope>NUCLEOTIDE SEQUENCE [LARGE SCALE GENOMIC DNA]</scope>
    <source>
        <strain evidence="6">JCM 17933</strain>
    </source>
</reference>
<accession>A0ABP8QNY5</accession>
<sequence length="325" mass="36442">MHTLLSTQNIDVSERLGLLRDAMSRDTAPARPYVQDETAEFHMKLEVGALATVNFLRLGSRSQGRGGLCRDQTLIRRFDADEYRLAFALDGPTVLAHNDRQIELSPGDLTLMDVSRPYDAWHEVGTVGLLLFSFSRQQMPLPQVYANTLVGAKLSGCSGIGALLWSFATQAARDVDTYDQADAAHLSDVLLDLVGGTLAHELGAVRELPAESQQQVLCRQIREFIRQRLGDVDLTPTVIAEAHHISTRTLHRLFEPSGCTVAEWIRFQRLDRCRHDLSRLTDQPVHTIATRWGFSSHAQFSRAFRAAYDLSPLEYRRQAIAPRHS</sequence>
<dbReference type="Gene3D" id="1.10.10.60">
    <property type="entry name" value="Homeodomain-like"/>
    <property type="match status" value="1"/>
</dbReference>
<dbReference type="PROSITE" id="PS01124">
    <property type="entry name" value="HTH_ARAC_FAMILY_2"/>
    <property type="match status" value="1"/>
</dbReference>
<feature type="domain" description="HTH araC/xylS-type" evidence="4">
    <location>
        <begin position="219"/>
        <end position="318"/>
    </location>
</feature>
<keyword evidence="3" id="KW-0804">Transcription</keyword>
<dbReference type="InterPro" id="IPR020449">
    <property type="entry name" value="Tscrpt_reg_AraC-type_HTH"/>
</dbReference>
<name>A0ABP8QNY5_9ACTN</name>
<keyword evidence="6" id="KW-1185">Reference proteome</keyword>
<protein>
    <recommendedName>
        <fullName evidence="4">HTH araC/xylS-type domain-containing protein</fullName>
    </recommendedName>
</protein>
<dbReference type="RefSeq" id="WP_345469974.1">
    <property type="nucleotide sequence ID" value="NZ_BAABHF010000038.1"/>
</dbReference>
<dbReference type="PRINTS" id="PR00032">
    <property type="entry name" value="HTHARAC"/>
</dbReference>
<evidence type="ECO:0000256" key="3">
    <source>
        <dbReference type="ARBA" id="ARBA00023163"/>
    </source>
</evidence>
<dbReference type="InterPro" id="IPR009057">
    <property type="entry name" value="Homeodomain-like_sf"/>
</dbReference>
<evidence type="ECO:0000256" key="2">
    <source>
        <dbReference type="ARBA" id="ARBA00023125"/>
    </source>
</evidence>
<dbReference type="PANTHER" id="PTHR46796:SF6">
    <property type="entry name" value="ARAC SUBFAMILY"/>
    <property type="match status" value="1"/>
</dbReference>
<organism evidence="5 6">
    <name type="scientific">Actinoallomurus oryzae</name>
    <dbReference type="NCBI Taxonomy" id="502180"/>
    <lineage>
        <taxon>Bacteria</taxon>
        <taxon>Bacillati</taxon>
        <taxon>Actinomycetota</taxon>
        <taxon>Actinomycetes</taxon>
        <taxon>Streptosporangiales</taxon>
        <taxon>Thermomonosporaceae</taxon>
        <taxon>Actinoallomurus</taxon>
    </lineage>
</organism>
<dbReference type="Pfam" id="PF14525">
    <property type="entry name" value="AraC_binding_2"/>
    <property type="match status" value="1"/>
</dbReference>
<dbReference type="Proteomes" id="UP001500503">
    <property type="component" value="Unassembled WGS sequence"/>
</dbReference>
<dbReference type="SUPFAM" id="SSF46689">
    <property type="entry name" value="Homeodomain-like"/>
    <property type="match status" value="1"/>
</dbReference>
<dbReference type="InterPro" id="IPR018060">
    <property type="entry name" value="HTH_AraC"/>
</dbReference>
<keyword evidence="2" id="KW-0238">DNA-binding</keyword>
<keyword evidence="1" id="KW-0805">Transcription regulation</keyword>
<dbReference type="Pfam" id="PF12833">
    <property type="entry name" value="HTH_18"/>
    <property type="match status" value="1"/>
</dbReference>
<gene>
    <name evidence="5" type="ORF">GCM10023191_062840</name>
</gene>
<dbReference type="PANTHER" id="PTHR46796">
    <property type="entry name" value="HTH-TYPE TRANSCRIPTIONAL ACTIVATOR RHAS-RELATED"/>
    <property type="match status" value="1"/>
</dbReference>
<dbReference type="SMART" id="SM00342">
    <property type="entry name" value="HTH_ARAC"/>
    <property type="match status" value="1"/>
</dbReference>
<evidence type="ECO:0000259" key="4">
    <source>
        <dbReference type="PROSITE" id="PS01124"/>
    </source>
</evidence>